<evidence type="ECO:0000256" key="4">
    <source>
        <dbReference type="ARBA" id="ARBA00023125"/>
    </source>
</evidence>
<sequence length="484" mass="55999">MARQACDECRRRKLRCDGQQPQCSVCRETETRCQVTTQRGVRGPKRGHLKALKERLGHLEALLEGNTDVESTSTSSTATATEGIPSALPLTNLIQAELDQLYLDRVHPSIPILHQRRYLAWSRSNNGKTPSRRCLQYAMWTLAALLSAQFRELIEPLYRETKQMLEYLSQDSNETDSRELAQAWVLVVVFESMRTYHRKAWMSAGQAFRLVQAMRYHEIDKIDKKGETTDDIEVEERRRVFWMAYFLDHLISIRDDWPITLNEHIICTRLPAPDEVFQSGRHDPGPFLSEAMTEKSLTVRSAFNECLILATICGRGLLQSQQYHISKAYGDITPDCEVQRQWLDGLLMNRLEIMHSYPSPNEIYDPLLLFANILGQATVVYFCKTRSAQTDHRALEASTNIIRLAATLQDLPFSKIHPLMPLPLFLTAEFLYEHMQEEPFQRRIQELFYIFRELRNVNNHEQSYLDLLPKSCISKTVDLFTAVE</sequence>
<dbReference type="GO" id="GO:0003677">
    <property type="term" value="F:DNA binding"/>
    <property type="evidence" value="ECO:0007669"/>
    <property type="project" value="UniProtKB-KW"/>
</dbReference>
<dbReference type="GO" id="GO:0008270">
    <property type="term" value="F:zinc ion binding"/>
    <property type="evidence" value="ECO:0007669"/>
    <property type="project" value="InterPro"/>
</dbReference>
<dbReference type="GO" id="GO:0000981">
    <property type="term" value="F:DNA-binding transcription factor activity, RNA polymerase II-specific"/>
    <property type="evidence" value="ECO:0007669"/>
    <property type="project" value="InterPro"/>
</dbReference>
<dbReference type="SMART" id="SM00906">
    <property type="entry name" value="Fungal_trans"/>
    <property type="match status" value="1"/>
</dbReference>
<dbReference type="SUPFAM" id="SSF57701">
    <property type="entry name" value="Zn2/Cys6 DNA-binding domain"/>
    <property type="match status" value="1"/>
</dbReference>
<organism evidence="8 9">
    <name type="scientific">Penicilliopsis zonata CBS 506.65</name>
    <dbReference type="NCBI Taxonomy" id="1073090"/>
    <lineage>
        <taxon>Eukaryota</taxon>
        <taxon>Fungi</taxon>
        <taxon>Dikarya</taxon>
        <taxon>Ascomycota</taxon>
        <taxon>Pezizomycotina</taxon>
        <taxon>Eurotiomycetes</taxon>
        <taxon>Eurotiomycetidae</taxon>
        <taxon>Eurotiales</taxon>
        <taxon>Aspergillaceae</taxon>
        <taxon>Penicilliopsis</taxon>
    </lineage>
</organism>
<dbReference type="InterPro" id="IPR007219">
    <property type="entry name" value="XnlR_reg_dom"/>
</dbReference>
<dbReference type="RefSeq" id="XP_022578092.1">
    <property type="nucleotide sequence ID" value="XM_022729925.1"/>
</dbReference>
<dbReference type="STRING" id="1073090.A0A1L9S8T6"/>
<dbReference type="Pfam" id="PF00172">
    <property type="entry name" value="Zn_clus"/>
    <property type="match status" value="1"/>
</dbReference>
<keyword evidence="3" id="KW-0805">Transcription regulation</keyword>
<evidence type="ECO:0000256" key="2">
    <source>
        <dbReference type="ARBA" id="ARBA00022723"/>
    </source>
</evidence>
<comment type="subcellular location">
    <subcellularLocation>
        <location evidence="1">Nucleus</location>
    </subcellularLocation>
</comment>
<dbReference type="SMART" id="SM00066">
    <property type="entry name" value="GAL4"/>
    <property type="match status" value="1"/>
</dbReference>
<dbReference type="GeneID" id="34616389"/>
<dbReference type="CDD" id="cd00067">
    <property type="entry name" value="GAL4"/>
    <property type="match status" value="1"/>
</dbReference>
<dbReference type="PANTHER" id="PTHR47338">
    <property type="entry name" value="ZN(II)2CYS6 TRANSCRIPTION FACTOR (EUROFUNG)-RELATED"/>
    <property type="match status" value="1"/>
</dbReference>
<dbReference type="EMBL" id="KV878351">
    <property type="protein sequence ID" value="OJJ43582.1"/>
    <property type="molecule type" value="Genomic_DNA"/>
</dbReference>
<evidence type="ECO:0000313" key="8">
    <source>
        <dbReference type="EMBL" id="OJJ43582.1"/>
    </source>
</evidence>
<evidence type="ECO:0000256" key="5">
    <source>
        <dbReference type="ARBA" id="ARBA00023163"/>
    </source>
</evidence>
<proteinExistence type="predicted"/>
<dbReference type="InterPro" id="IPR001138">
    <property type="entry name" value="Zn2Cys6_DnaBD"/>
</dbReference>
<dbReference type="PANTHER" id="PTHR47338:SF3">
    <property type="entry name" value="C6 FINGER DOMAIN TRANSCRIPTION FACTOR DBAA-RELATED"/>
    <property type="match status" value="1"/>
</dbReference>
<dbReference type="CDD" id="cd12148">
    <property type="entry name" value="fungal_TF_MHR"/>
    <property type="match status" value="1"/>
</dbReference>
<protein>
    <recommendedName>
        <fullName evidence="7">Zn(2)-C6 fungal-type domain-containing protein</fullName>
    </recommendedName>
</protein>
<keyword evidence="9" id="KW-1185">Reference proteome</keyword>
<dbReference type="OrthoDB" id="3037908at2759"/>
<evidence type="ECO:0000256" key="3">
    <source>
        <dbReference type="ARBA" id="ARBA00023015"/>
    </source>
</evidence>
<evidence type="ECO:0000313" key="9">
    <source>
        <dbReference type="Proteomes" id="UP000184188"/>
    </source>
</evidence>
<dbReference type="PROSITE" id="PS50048">
    <property type="entry name" value="ZN2_CY6_FUNGAL_2"/>
    <property type="match status" value="1"/>
</dbReference>
<dbReference type="VEuPathDB" id="FungiDB:ASPZODRAFT_73872"/>
<dbReference type="Gene3D" id="4.10.240.10">
    <property type="entry name" value="Zn(2)-C6 fungal-type DNA-binding domain"/>
    <property type="match status" value="1"/>
</dbReference>
<reference evidence="9" key="1">
    <citation type="journal article" date="2017" name="Genome Biol.">
        <title>Comparative genomics reveals high biological diversity and specific adaptations in the industrially and medically important fungal genus Aspergillus.</title>
        <authorList>
            <person name="de Vries R.P."/>
            <person name="Riley R."/>
            <person name="Wiebenga A."/>
            <person name="Aguilar-Osorio G."/>
            <person name="Amillis S."/>
            <person name="Uchima C.A."/>
            <person name="Anderluh G."/>
            <person name="Asadollahi M."/>
            <person name="Askin M."/>
            <person name="Barry K."/>
            <person name="Battaglia E."/>
            <person name="Bayram O."/>
            <person name="Benocci T."/>
            <person name="Braus-Stromeyer S.A."/>
            <person name="Caldana C."/>
            <person name="Canovas D."/>
            <person name="Cerqueira G.C."/>
            <person name="Chen F."/>
            <person name="Chen W."/>
            <person name="Choi C."/>
            <person name="Clum A."/>
            <person name="Dos Santos R.A."/>
            <person name="Damasio A.R."/>
            <person name="Diallinas G."/>
            <person name="Emri T."/>
            <person name="Fekete E."/>
            <person name="Flipphi M."/>
            <person name="Freyberg S."/>
            <person name="Gallo A."/>
            <person name="Gournas C."/>
            <person name="Habgood R."/>
            <person name="Hainaut M."/>
            <person name="Harispe M.L."/>
            <person name="Henrissat B."/>
            <person name="Hilden K.S."/>
            <person name="Hope R."/>
            <person name="Hossain A."/>
            <person name="Karabika E."/>
            <person name="Karaffa L."/>
            <person name="Karanyi Z."/>
            <person name="Krasevec N."/>
            <person name="Kuo A."/>
            <person name="Kusch H."/>
            <person name="LaButti K."/>
            <person name="Lagendijk E.L."/>
            <person name="Lapidus A."/>
            <person name="Levasseur A."/>
            <person name="Lindquist E."/>
            <person name="Lipzen A."/>
            <person name="Logrieco A.F."/>
            <person name="MacCabe A."/>
            <person name="Maekelae M.R."/>
            <person name="Malavazi I."/>
            <person name="Melin P."/>
            <person name="Meyer V."/>
            <person name="Mielnichuk N."/>
            <person name="Miskei M."/>
            <person name="Molnar A.P."/>
            <person name="Mule G."/>
            <person name="Ngan C.Y."/>
            <person name="Orejas M."/>
            <person name="Orosz E."/>
            <person name="Ouedraogo J.P."/>
            <person name="Overkamp K.M."/>
            <person name="Park H.-S."/>
            <person name="Perrone G."/>
            <person name="Piumi F."/>
            <person name="Punt P.J."/>
            <person name="Ram A.F."/>
            <person name="Ramon A."/>
            <person name="Rauscher S."/>
            <person name="Record E."/>
            <person name="Riano-Pachon D.M."/>
            <person name="Robert V."/>
            <person name="Roehrig J."/>
            <person name="Ruller R."/>
            <person name="Salamov A."/>
            <person name="Salih N.S."/>
            <person name="Samson R.A."/>
            <person name="Sandor E."/>
            <person name="Sanguinetti M."/>
            <person name="Schuetze T."/>
            <person name="Sepcic K."/>
            <person name="Shelest E."/>
            <person name="Sherlock G."/>
            <person name="Sophianopoulou V."/>
            <person name="Squina F.M."/>
            <person name="Sun H."/>
            <person name="Susca A."/>
            <person name="Todd R.B."/>
            <person name="Tsang A."/>
            <person name="Unkles S.E."/>
            <person name="van de Wiele N."/>
            <person name="van Rossen-Uffink D."/>
            <person name="Oliveira J.V."/>
            <person name="Vesth T.C."/>
            <person name="Visser J."/>
            <person name="Yu J.-H."/>
            <person name="Zhou M."/>
            <person name="Andersen M.R."/>
            <person name="Archer D.B."/>
            <person name="Baker S.E."/>
            <person name="Benoit I."/>
            <person name="Brakhage A.A."/>
            <person name="Braus G.H."/>
            <person name="Fischer R."/>
            <person name="Frisvad J.C."/>
            <person name="Goldman G.H."/>
            <person name="Houbraken J."/>
            <person name="Oakley B."/>
            <person name="Pocsi I."/>
            <person name="Scazzocchio C."/>
            <person name="Seiboth B."/>
            <person name="vanKuyk P.A."/>
            <person name="Wortman J."/>
            <person name="Dyer P.S."/>
            <person name="Grigoriev I.V."/>
        </authorList>
    </citation>
    <scope>NUCLEOTIDE SEQUENCE [LARGE SCALE GENOMIC DNA]</scope>
    <source>
        <strain evidence="9">CBS 506.65</strain>
    </source>
</reference>
<dbReference type="Proteomes" id="UP000184188">
    <property type="component" value="Unassembled WGS sequence"/>
</dbReference>
<dbReference type="PROSITE" id="PS00463">
    <property type="entry name" value="ZN2_CY6_FUNGAL_1"/>
    <property type="match status" value="1"/>
</dbReference>
<keyword evidence="6" id="KW-0539">Nucleus</keyword>
<dbReference type="InterPro" id="IPR050815">
    <property type="entry name" value="TF_fung"/>
</dbReference>
<gene>
    <name evidence="8" type="ORF">ASPZODRAFT_73872</name>
</gene>
<name>A0A1L9S8T6_9EURO</name>
<dbReference type="GO" id="GO:0005634">
    <property type="term" value="C:nucleus"/>
    <property type="evidence" value="ECO:0007669"/>
    <property type="project" value="UniProtKB-SubCell"/>
</dbReference>
<dbReference type="Pfam" id="PF04082">
    <property type="entry name" value="Fungal_trans"/>
    <property type="match status" value="1"/>
</dbReference>
<feature type="domain" description="Zn(2)-C6 fungal-type" evidence="7">
    <location>
        <begin position="5"/>
        <end position="35"/>
    </location>
</feature>
<keyword evidence="5" id="KW-0804">Transcription</keyword>
<keyword evidence="4" id="KW-0238">DNA-binding</keyword>
<accession>A0A1L9S8T6</accession>
<keyword evidence="2" id="KW-0479">Metal-binding</keyword>
<evidence type="ECO:0000256" key="6">
    <source>
        <dbReference type="ARBA" id="ARBA00023242"/>
    </source>
</evidence>
<dbReference type="AlphaFoldDB" id="A0A1L9S8T6"/>
<evidence type="ECO:0000256" key="1">
    <source>
        <dbReference type="ARBA" id="ARBA00004123"/>
    </source>
</evidence>
<evidence type="ECO:0000259" key="7">
    <source>
        <dbReference type="PROSITE" id="PS50048"/>
    </source>
</evidence>
<dbReference type="GO" id="GO:0006351">
    <property type="term" value="P:DNA-templated transcription"/>
    <property type="evidence" value="ECO:0007669"/>
    <property type="project" value="InterPro"/>
</dbReference>
<dbReference type="InterPro" id="IPR036864">
    <property type="entry name" value="Zn2-C6_fun-type_DNA-bd_sf"/>
</dbReference>